<dbReference type="EMBL" id="PKSG01000121">
    <property type="protein sequence ID" value="POR38643.1"/>
    <property type="molecule type" value="Genomic_DNA"/>
</dbReference>
<gene>
    <name evidence="2" type="ORF">TPAR_01161</name>
</gene>
<keyword evidence="3" id="KW-1185">Reference proteome</keyword>
<feature type="non-terminal residue" evidence="2">
    <location>
        <position position="1"/>
    </location>
</feature>
<organism evidence="2 3">
    <name type="scientific">Tolypocladium paradoxum</name>
    <dbReference type="NCBI Taxonomy" id="94208"/>
    <lineage>
        <taxon>Eukaryota</taxon>
        <taxon>Fungi</taxon>
        <taxon>Dikarya</taxon>
        <taxon>Ascomycota</taxon>
        <taxon>Pezizomycotina</taxon>
        <taxon>Sordariomycetes</taxon>
        <taxon>Hypocreomycetidae</taxon>
        <taxon>Hypocreales</taxon>
        <taxon>Ophiocordycipitaceae</taxon>
        <taxon>Tolypocladium</taxon>
    </lineage>
</organism>
<feature type="region of interest" description="Disordered" evidence="1">
    <location>
        <begin position="183"/>
        <end position="219"/>
    </location>
</feature>
<comment type="caution">
    <text evidence="2">The sequence shown here is derived from an EMBL/GenBank/DDBJ whole genome shotgun (WGS) entry which is preliminary data.</text>
</comment>
<dbReference type="Proteomes" id="UP000237481">
    <property type="component" value="Unassembled WGS sequence"/>
</dbReference>
<dbReference type="AlphaFoldDB" id="A0A2S4L876"/>
<name>A0A2S4L876_9HYPO</name>
<reference evidence="2 3" key="1">
    <citation type="submission" date="2018-01" db="EMBL/GenBank/DDBJ databases">
        <title>Harnessing the power of phylogenomics to disentangle the directionality and signatures of interkingdom host jumping in the parasitic fungal genus Tolypocladium.</title>
        <authorList>
            <person name="Quandt C.A."/>
            <person name="Patterson W."/>
            <person name="Spatafora J.W."/>
        </authorList>
    </citation>
    <scope>NUCLEOTIDE SEQUENCE [LARGE SCALE GENOMIC DNA]</scope>
    <source>
        <strain evidence="2 3">NRBC 100945</strain>
    </source>
</reference>
<accession>A0A2S4L876</accession>
<evidence type="ECO:0000256" key="1">
    <source>
        <dbReference type="SAM" id="MobiDB-lite"/>
    </source>
</evidence>
<protein>
    <submittedName>
        <fullName evidence="2">Uncharacterized protein</fullName>
    </submittedName>
</protein>
<proteinExistence type="predicted"/>
<evidence type="ECO:0000313" key="3">
    <source>
        <dbReference type="Proteomes" id="UP000237481"/>
    </source>
</evidence>
<sequence length="284" mass="31391">RPTTCLVPQSPDGPEQAFFSRRDATVFLISLCLSQIRTERVEHPWNAKLCRSFAPIEPCSRDSNICYWPIDRAPSHSTSTARHKGRTDCVTNTSRHVFPAPAPDCSRQAHRPADPRRAQGLLRQRANVSVMAQLHRHPRRAGHWHAQLRRPRGLHLGLSLHGCRHVDHDICAGDVSLAREVDTDQGPGRLRRPVRPDLPGHHSLVGRRGQLCPPHHGPVQEAEERLGAGAQRWALGQSGAIGTDEGTRTTCGVQASPRVMEHQGILAVFNGGLCALGIDRMKCH</sequence>
<evidence type="ECO:0000313" key="2">
    <source>
        <dbReference type="EMBL" id="POR38643.1"/>
    </source>
</evidence>